<dbReference type="Proteomes" id="UP000054935">
    <property type="component" value="Unassembled WGS sequence"/>
</dbReference>
<dbReference type="STRING" id="441103.TRN7648_00976"/>
<evidence type="ECO:0000313" key="3">
    <source>
        <dbReference type="Proteomes" id="UP000054935"/>
    </source>
</evidence>
<feature type="compositionally biased region" description="Polar residues" evidence="1">
    <location>
        <begin position="1"/>
        <end position="14"/>
    </location>
</feature>
<dbReference type="EMBL" id="CYSE01000002">
    <property type="protein sequence ID" value="CUH76519.1"/>
    <property type="molecule type" value="Genomic_DNA"/>
</dbReference>
<protein>
    <recommendedName>
        <fullName evidence="4">Acetolactate synthase</fullName>
    </recommendedName>
</protein>
<dbReference type="InterPro" id="IPR045467">
    <property type="entry name" value="DUF6497"/>
</dbReference>
<gene>
    <name evidence="2" type="ORF">TRN7648_00976</name>
</gene>
<dbReference type="Pfam" id="PF20107">
    <property type="entry name" value="DUF6497"/>
    <property type="match status" value="1"/>
</dbReference>
<proteinExistence type="predicted"/>
<reference evidence="2 3" key="1">
    <citation type="submission" date="2015-09" db="EMBL/GenBank/DDBJ databases">
        <authorList>
            <consortium name="Swine Surveillance"/>
        </authorList>
    </citation>
    <scope>NUCLEOTIDE SEQUENCE [LARGE SCALE GENOMIC DNA]</scope>
    <source>
        <strain evidence="2 3">CECT 7648</strain>
    </source>
</reference>
<evidence type="ECO:0000256" key="1">
    <source>
        <dbReference type="SAM" id="MobiDB-lite"/>
    </source>
</evidence>
<accession>A0A0P1G457</accession>
<sequence>MSPRISTAAVSRTETPAPDASGVRAALAGGARKRGWSCAALITLSLSALSLTCGPSLAAEEPVDLGTGKVFDFHDMIDEAPTYRFRFVQPALGQEGMTYVDLADDLALLCAGFALPKLSESGLAPERVVISLMSAPTEFGVRNPEITQFFESFLVENDLCIWEAF</sequence>
<name>A0A0P1G457_9RHOB</name>
<organism evidence="2 3">
    <name type="scientific">Tropicibacter naphthalenivorans</name>
    <dbReference type="NCBI Taxonomy" id="441103"/>
    <lineage>
        <taxon>Bacteria</taxon>
        <taxon>Pseudomonadati</taxon>
        <taxon>Pseudomonadota</taxon>
        <taxon>Alphaproteobacteria</taxon>
        <taxon>Rhodobacterales</taxon>
        <taxon>Roseobacteraceae</taxon>
        <taxon>Tropicibacter</taxon>
    </lineage>
</organism>
<feature type="region of interest" description="Disordered" evidence="1">
    <location>
        <begin position="1"/>
        <end position="21"/>
    </location>
</feature>
<evidence type="ECO:0000313" key="2">
    <source>
        <dbReference type="EMBL" id="CUH76519.1"/>
    </source>
</evidence>
<dbReference type="AlphaFoldDB" id="A0A0P1G457"/>
<keyword evidence="3" id="KW-1185">Reference proteome</keyword>
<evidence type="ECO:0008006" key="4">
    <source>
        <dbReference type="Google" id="ProtNLM"/>
    </source>
</evidence>